<comment type="caution">
    <text evidence="1">The sequence shown here is derived from an EMBL/GenBank/DDBJ whole genome shotgun (WGS) entry which is preliminary data.</text>
</comment>
<protein>
    <submittedName>
        <fullName evidence="1">Uncharacterized protein</fullName>
    </submittedName>
</protein>
<accession>W1DDF8</accession>
<name>W1DDF8_KLEPN</name>
<evidence type="ECO:0000313" key="1">
    <source>
        <dbReference type="EMBL" id="CDL07453.1"/>
    </source>
</evidence>
<organism evidence="1 2">
    <name type="scientific">Klebsiella pneumoniae IS43</name>
    <dbReference type="NCBI Taxonomy" id="1432552"/>
    <lineage>
        <taxon>Bacteria</taxon>
        <taxon>Pseudomonadati</taxon>
        <taxon>Pseudomonadota</taxon>
        <taxon>Gammaproteobacteria</taxon>
        <taxon>Enterobacterales</taxon>
        <taxon>Enterobacteriaceae</taxon>
        <taxon>Klebsiella/Raoultella group</taxon>
        <taxon>Klebsiella</taxon>
        <taxon>Klebsiella pneumoniae complex</taxon>
    </lineage>
</organism>
<evidence type="ECO:0000313" key="2">
    <source>
        <dbReference type="Proteomes" id="UP000019183"/>
    </source>
</evidence>
<sequence length="49" mass="5096">MTVCSVHSSCPDKLTAATIAKAPHPVGEKGMNCHQRGMKCINVGMNGIA</sequence>
<keyword evidence="2" id="KW-1185">Reference proteome</keyword>
<reference evidence="1" key="1">
    <citation type="submission" date="2013-10" db="EMBL/GenBank/DDBJ databases">
        <title>Antibiotic resistance diversity of beta-lactamase producers in the General Hospital Vienna.</title>
        <authorList>
            <person name="Barisic I."/>
            <person name="Mitteregger D."/>
            <person name="Hirschl A.M."/>
            <person name="Noehammer C."/>
            <person name="Wiesinger-Mayr H."/>
        </authorList>
    </citation>
    <scope>NUCLEOTIDE SEQUENCE [LARGE SCALE GENOMIC DNA]</scope>
    <source>
        <strain evidence="1">IS43</strain>
    </source>
</reference>
<dbReference type="Proteomes" id="UP000019183">
    <property type="component" value="Unassembled WGS sequence"/>
</dbReference>
<dbReference type="AlphaFoldDB" id="W1DDF8"/>
<proteinExistence type="predicted"/>
<dbReference type="EMBL" id="CBWK010000043">
    <property type="protein sequence ID" value="CDL07453.1"/>
    <property type="molecule type" value="Genomic_DNA"/>
</dbReference>